<keyword evidence="3" id="KW-1185">Reference proteome</keyword>
<reference evidence="2 3" key="1">
    <citation type="journal article" date="2017" name="PLoS Biol.">
        <title>The sea cucumber genome provides insights into morphological evolution and visceral regeneration.</title>
        <authorList>
            <person name="Zhang X."/>
            <person name="Sun L."/>
            <person name="Yuan J."/>
            <person name="Sun Y."/>
            <person name="Gao Y."/>
            <person name="Zhang L."/>
            <person name="Li S."/>
            <person name="Dai H."/>
            <person name="Hamel J.F."/>
            <person name="Liu C."/>
            <person name="Yu Y."/>
            <person name="Liu S."/>
            <person name="Lin W."/>
            <person name="Guo K."/>
            <person name="Jin S."/>
            <person name="Xu P."/>
            <person name="Storey K.B."/>
            <person name="Huan P."/>
            <person name="Zhang T."/>
            <person name="Zhou Y."/>
            <person name="Zhang J."/>
            <person name="Lin C."/>
            <person name="Li X."/>
            <person name="Xing L."/>
            <person name="Huo D."/>
            <person name="Sun M."/>
            <person name="Wang L."/>
            <person name="Mercier A."/>
            <person name="Li F."/>
            <person name="Yang H."/>
            <person name="Xiang J."/>
        </authorList>
    </citation>
    <scope>NUCLEOTIDE SEQUENCE [LARGE SCALE GENOMIC DNA]</scope>
    <source>
        <strain evidence="2">Shaxun</strain>
        <tissue evidence="2">Muscle</tissue>
    </source>
</reference>
<sequence length="199" mass="22034">MSGFPDLNGDENNARNWFSSSKSSFPGPSKRARGRGRGRGGSRGRGRGGRNRNQDLIQTHSIFEDGPGEKLVRRFWLRRSLKLKRSERLKEDSKNIAELLRDDFLKDASLAVDEKFKPVCLPLKLASKSSSSSSSNSSLQDITDDAEPSKVKVKTEPPSPEATVKVKQEPPDSDEEMKSIDSKDSLMSRLATSTNIPRG</sequence>
<dbReference type="Proteomes" id="UP000230750">
    <property type="component" value="Unassembled WGS sequence"/>
</dbReference>
<evidence type="ECO:0000256" key="1">
    <source>
        <dbReference type="SAM" id="MobiDB-lite"/>
    </source>
</evidence>
<protein>
    <submittedName>
        <fullName evidence="2">Uncharacterized protein</fullName>
    </submittedName>
</protein>
<feature type="compositionally biased region" description="Basic residues" evidence="1">
    <location>
        <begin position="30"/>
        <end position="50"/>
    </location>
</feature>
<feature type="compositionally biased region" description="Low complexity" evidence="1">
    <location>
        <begin position="127"/>
        <end position="138"/>
    </location>
</feature>
<dbReference type="STRING" id="307972.A0A2G8KWY8"/>
<name>A0A2G8KWY8_STIJA</name>
<accession>A0A2G8KWY8</accession>
<feature type="region of interest" description="Disordered" evidence="1">
    <location>
        <begin position="125"/>
        <end position="199"/>
    </location>
</feature>
<feature type="region of interest" description="Disordered" evidence="1">
    <location>
        <begin position="1"/>
        <end position="63"/>
    </location>
</feature>
<evidence type="ECO:0000313" key="2">
    <source>
        <dbReference type="EMBL" id="PIK52524.1"/>
    </source>
</evidence>
<organism evidence="2 3">
    <name type="scientific">Stichopus japonicus</name>
    <name type="common">Sea cucumber</name>
    <dbReference type="NCBI Taxonomy" id="307972"/>
    <lineage>
        <taxon>Eukaryota</taxon>
        <taxon>Metazoa</taxon>
        <taxon>Echinodermata</taxon>
        <taxon>Eleutherozoa</taxon>
        <taxon>Echinozoa</taxon>
        <taxon>Holothuroidea</taxon>
        <taxon>Aspidochirotacea</taxon>
        <taxon>Aspidochirotida</taxon>
        <taxon>Stichopodidae</taxon>
        <taxon>Apostichopus</taxon>
    </lineage>
</organism>
<dbReference type="AlphaFoldDB" id="A0A2G8KWY8"/>
<dbReference type="EMBL" id="MRZV01000325">
    <property type="protein sequence ID" value="PIK52524.1"/>
    <property type="molecule type" value="Genomic_DNA"/>
</dbReference>
<feature type="compositionally biased region" description="Low complexity" evidence="1">
    <location>
        <begin position="18"/>
        <end position="29"/>
    </location>
</feature>
<gene>
    <name evidence="2" type="ORF">BSL78_10563</name>
</gene>
<feature type="compositionally biased region" description="Basic and acidic residues" evidence="1">
    <location>
        <begin position="164"/>
        <end position="186"/>
    </location>
</feature>
<dbReference type="OrthoDB" id="5836119at2759"/>
<comment type="caution">
    <text evidence="2">The sequence shown here is derived from an EMBL/GenBank/DDBJ whole genome shotgun (WGS) entry which is preliminary data.</text>
</comment>
<feature type="compositionally biased region" description="Polar residues" evidence="1">
    <location>
        <begin position="190"/>
        <end position="199"/>
    </location>
</feature>
<proteinExistence type="predicted"/>
<evidence type="ECO:0000313" key="3">
    <source>
        <dbReference type="Proteomes" id="UP000230750"/>
    </source>
</evidence>